<organism evidence="1 2">
    <name type="scientific">Planobispora longispora</name>
    <dbReference type="NCBI Taxonomy" id="28887"/>
    <lineage>
        <taxon>Bacteria</taxon>
        <taxon>Bacillati</taxon>
        <taxon>Actinomycetota</taxon>
        <taxon>Actinomycetes</taxon>
        <taxon>Streptosporangiales</taxon>
        <taxon>Streptosporangiaceae</taxon>
        <taxon>Planobispora</taxon>
    </lineage>
</organism>
<gene>
    <name evidence="1" type="ORF">Plo01_25570</name>
</gene>
<evidence type="ECO:0000313" key="2">
    <source>
        <dbReference type="Proteomes" id="UP000616724"/>
    </source>
</evidence>
<reference evidence="1 2" key="1">
    <citation type="submission" date="2021-01" db="EMBL/GenBank/DDBJ databases">
        <title>Whole genome shotgun sequence of Planobispora longispora NBRC 13918.</title>
        <authorList>
            <person name="Komaki H."/>
            <person name="Tamura T."/>
        </authorList>
    </citation>
    <scope>NUCLEOTIDE SEQUENCE [LARGE SCALE GENOMIC DNA]</scope>
    <source>
        <strain evidence="1 2">NBRC 13918</strain>
    </source>
</reference>
<sequence>MPDFVCSLITQQGIKQTIPPSDGYTLVRFPFDVESSDDHGMHPEVQPDTGETVTYISPRSGLIWPCHTAWGQLYALMYWDAGPYTEVRSRFVRDPLGLTQEPDSTCTEDHPDTVGGQYRAKSWGMWVRVGQPLGLMVRHNADVPVRLAFAEFKVAYHLDPAPVPPV</sequence>
<protein>
    <submittedName>
        <fullName evidence="1">Uncharacterized protein</fullName>
    </submittedName>
</protein>
<accession>A0A8J3W558</accession>
<dbReference type="EMBL" id="BOOH01000019">
    <property type="protein sequence ID" value="GIH76128.1"/>
    <property type="molecule type" value="Genomic_DNA"/>
</dbReference>
<dbReference type="AlphaFoldDB" id="A0A8J3W558"/>
<comment type="caution">
    <text evidence="1">The sequence shown here is derived from an EMBL/GenBank/DDBJ whole genome shotgun (WGS) entry which is preliminary data.</text>
</comment>
<name>A0A8J3W558_9ACTN</name>
<proteinExistence type="predicted"/>
<evidence type="ECO:0000313" key="1">
    <source>
        <dbReference type="EMBL" id="GIH76128.1"/>
    </source>
</evidence>
<dbReference type="RefSeq" id="WP_203890740.1">
    <property type="nucleotide sequence ID" value="NZ_BOOH01000019.1"/>
</dbReference>
<keyword evidence="2" id="KW-1185">Reference proteome</keyword>
<dbReference type="Proteomes" id="UP000616724">
    <property type="component" value="Unassembled WGS sequence"/>
</dbReference>